<dbReference type="Gene3D" id="6.10.340.10">
    <property type="match status" value="1"/>
</dbReference>
<accession>S3MUX0</accession>
<dbReference type="NCBIfam" id="TIGR01386">
    <property type="entry name" value="cztS_silS_copS"/>
    <property type="match status" value="1"/>
</dbReference>
<keyword evidence="4 14" id="KW-0997">Cell inner membrane</keyword>
<dbReference type="EC" id="2.7.13.3" evidence="14"/>
<gene>
    <name evidence="17" type="ORF">F945_02582</name>
</gene>
<evidence type="ECO:0000256" key="10">
    <source>
        <dbReference type="ARBA" id="ARBA00022840"/>
    </source>
</evidence>
<dbReference type="SMART" id="SM00387">
    <property type="entry name" value="HATPase_c"/>
    <property type="match status" value="1"/>
</dbReference>
<dbReference type="eggNOG" id="COG0642">
    <property type="taxonomic scope" value="Bacteria"/>
</dbReference>
<dbReference type="Gene3D" id="1.10.287.130">
    <property type="match status" value="1"/>
</dbReference>
<dbReference type="CDD" id="cd00082">
    <property type="entry name" value="HisKA"/>
    <property type="match status" value="1"/>
</dbReference>
<feature type="domain" description="HAMP" evidence="16">
    <location>
        <begin position="158"/>
        <end position="211"/>
    </location>
</feature>
<dbReference type="InterPro" id="IPR048590">
    <property type="entry name" value="CusS-like_sensor"/>
</dbReference>
<dbReference type="SUPFAM" id="SSF55874">
    <property type="entry name" value="ATPase domain of HSP90 chaperone/DNA topoisomerase II/histidine kinase"/>
    <property type="match status" value="1"/>
</dbReference>
<comment type="caution">
    <text evidence="17">The sequence shown here is derived from an EMBL/GenBank/DDBJ whole genome shotgun (WGS) entry which is preliminary data.</text>
</comment>
<dbReference type="AlphaFoldDB" id="S3MUX0"/>
<dbReference type="Pfam" id="PF00672">
    <property type="entry name" value="HAMP"/>
    <property type="match status" value="1"/>
</dbReference>
<protein>
    <recommendedName>
        <fullName evidence="14">Sensor protein</fullName>
        <ecNumber evidence="14">2.7.13.3</ecNumber>
    </recommendedName>
</protein>
<dbReference type="Pfam" id="PF00512">
    <property type="entry name" value="HisKA"/>
    <property type="match status" value="1"/>
</dbReference>
<dbReference type="SMART" id="SM00388">
    <property type="entry name" value="HisKA"/>
    <property type="match status" value="1"/>
</dbReference>
<keyword evidence="12 14" id="KW-0902">Two-component regulatory system</keyword>
<evidence type="ECO:0000256" key="7">
    <source>
        <dbReference type="ARBA" id="ARBA00022692"/>
    </source>
</evidence>
<dbReference type="Proteomes" id="UP000014568">
    <property type="component" value="Unassembled WGS sequence"/>
</dbReference>
<dbReference type="PANTHER" id="PTHR45436:SF15">
    <property type="entry name" value="SENSOR HISTIDINE KINASE CUSS"/>
    <property type="match status" value="1"/>
</dbReference>
<keyword evidence="8 14" id="KW-0547">Nucleotide-binding</keyword>
<dbReference type="PATRIC" id="fig|421052.3.peg.2524"/>
<evidence type="ECO:0000256" key="3">
    <source>
        <dbReference type="ARBA" id="ARBA00022475"/>
    </source>
</evidence>
<evidence type="ECO:0000259" key="15">
    <source>
        <dbReference type="PROSITE" id="PS50109"/>
    </source>
</evidence>
<keyword evidence="10 14" id="KW-0067">ATP-binding</keyword>
<evidence type="ECO:0000259" key="16">
    <source>
        <dbReference type="PROSITE" id="PS50885"/>
    </source>
</evidence>
<dbReference type="PROSITE" id="PS50885">
    <property type="entry name" value="HAMP"/>
    <property type="match status" value="1"/>
</dbReference>
<evidence type="ECO:0000256" key="14">
    <source>
        <dbReference type="RuleBase" id="RU364088"/>
    </source>
</evidence>
<dbReference type="STRING" id="632955.GCA_000829675_01342"/>
<dbReference type="Gene3D" id="3.30.565.10">
    <property type="entry name" value="Histidine kinase-like ATPase, C-terminal domain"/>
    <property type="match status" value="1"/>
</dbReference>
<dbReference type="InterPro" id="IPR036097">
    <property type="entry name" value="HisK_dim/P_sf"/>
</dbReference>
<dbReference type="SMART" id="SM00304">
    <property type="entry name" value="HAMP"/>
    <property type="match status" value="1"/>
</dbReference>
<comment type="catalytic activity">
    <reaction evidence="1 14">
        <text>ATP + protein L-histidine = ADP + protein N-phospho-L-histidine.</text>
        <dbReference type="EC" id="2.7.13.3"/>
    </reaction>
</comment>
<dbReference type="Pfam" id="PF02518">
    <property type="entry name" value="HATPase_c"/>
    <property type="match status" value="1"/>
</dbReference>
<dbReference type="GO" id="GO:0005886">
    <property type="term" value="C:plasma membrane"/>
    <property type="evidence" value="ECO:0007669"/>
    <property type="project" value="UniProtKB-SubCell"/>
</dbReference>
<proteinExistence type="predicted"/>
<evidence type="ECO:0000256" key="2">
    <source>
        <dbReference type="ARBA" id="ARBA00004429"/>
    </source>
</evidence>
<evidence type="ECO:0000256" key="13">
    <source>
        <dbReference type="ARBA" id="ARBA00023136"/>
    </source>
</evidence>
<dbReference type="InterPro" id="IPR006290">
    <property type="entry name" value="CztS_silS_copS"/>
</dbReference>
<organism evidence="17 18">
    <name type="scientific">Acinetobacter rudis CIP 110305</name>
    <dbReference type="NCBI Taxonomy" id="421052"/>
    <lineage>
        <taxon>Bacteria</taxon>
        <taxon>Pseudomonadati</taxon>
        <taxon>Pseudomonadota</taxon>
        <taxon>Gammaproteobacteria</taxon>
        <taxon>Moraxellales</taxon>
        <taxon>Moraxellaceae</taxon>
        <taxon>Acinetobacter</taxon>
    </lineage>
</organism>
<feature type="transmembrane region" description="Helical" evidence="14">
    <location>
        <begin position="138"/>
        <end position="157"/>
    </location>
</feature>
<evidence type="ECO:0000256" key="8">
    <source>
        <dbReference type="ARBA" id="ARBA00022741"/>
    </source>
</evidence>
<keyword evidence="7 14" id="KW-0812">Transmembrane</keyword>
<evidence type="ECO:0000256" key="1">
    <source>
        <dbReference type="ARBA" id="ARBA00000085"/>
    </source>
</evidence>
<dbReference type="EMBL" id="ATGI01000032">
    <property type="protein sequence ID" value="EPF71550.1"/>
    <property type="molecule type" value="Genomic_DNA"/>
</dbReference>
<dbReference type="CDD" id="cd06225">
    <property type="entry name" value="HAMP"/>
    <property type="match status" value="1"/>
</dbReference>
<dbReference type="InterPro" id="IPR003661">
    <property type="entry name" value="HisK_dim/P_dom"/>
</dbReference>
<comment type="function">
    <text evidence="14">Member of a two-component regulatory system.</text>
</comment>
<evidence type="ECO:0000256" key="12">
    <source>
        <dbReference type="ARBA" id="ARBA00023012"/>
    </source>
</evidence>
<dbReference type="GO" id="GO:0005524">
    <property type="term" value="F:ATP binding"/>
    <property type="evidence" value="ECO:0007669"/>
    <property type="project" value="UniProtKB-KW"/>
</dbReference>
<keyword evidence="13 14" id="KW-0472">Membrane</keyword>
<evidence type="ECO:0000313" key="18">
    <source>
        <dbReference type="Proteomes" id="UP000014568"/>
    </source>
</evidence>
<dbReference type="Pfam" id="PF21085">
    <property type="entry name" value="CusS"/>
    <property type="match status" value="1"/>
</dbReference>
<keyword evidence="6 14" id="KW-0808">Transferase</keyword>
<evidence type="ECO:0000256" key="5">
    <source>
        <dbReference type="ARBA" id="ARBA00022553"/>
    </source>
</evidence>
<dbReference type="HOGENOM" id="CLU_000445_89_6_6"/>
<keyword evidence="18" id="KW-1185">Reference proteome</keyword>
<comment type="subcellular location">
    <subcellularLocation>
        <location evidence="2">Cell inner membrane</location>
        <topology evidence="2">Multi-pass membrane protein</topology>
    </subcellularLocation>
</comment>
<evidence type="ECO:0000256" key="9">
    <source>
        <dbReference type="ARBA" id="ARBA00022777"/>
    </source>
</evidence>
<dbReference type="CDD" id="cd00075">
    <property type="entry name" value="HATPase"/>
    <property type="match status" value="1"/>
</dbReference>
<dbReference type="GO" id="GO:0000155">
    <property type="term" value="F:phosphorelay sensor kinase activity"/>
    <property type="evidence" value="ECO:0007669"/>
    <property type="project" value="InterPro"/>
</dbReference>
<reference evidence="17 18" key="1">
    <citation type="submission" date="2013-06" db="EMBL/GenBank/DDBJ databases">
        <title>The Genome Sequence of Acinetobacter rudis CIP 110305.</title>
        <authorList>
            <consortium name="The Broad Institute Genome Sequencing Platform"/>
            <consortium name="The Broad Institute Genome Sequencing Center for Infectious Disease"/>
            <person name="Cerqueira G."/>
            <person name="Feldgarden M."/>
            <person name="Courvalin P."/>
            <person name="Perichon B."/>
            <person name="Grillot-Courvalin C."/>
            <person name="Clermont D."/>
            <person name="Rocha E."/>
            <person name="Yoon E.-J."/>
            <person name="Nemec A."/>
            <person name="Young S.K."/>
            <person name="Zeng Q."/>
            <person name="Gargeya S."/>
            <person name="Fitzgerald M."/>
            <person name="Abouelleil A."/>
            <person name="Alvarado L."/>
            <person name="Berlin A.M."/>
            <person name="Chapman S.B."/>
            <person name="Dewar J."/>
            <person name="Goldberg J."/>
            <person name="Griggs A."/>
            <person name="Gujja S."/>
            <person name="Hansen M."/>
            <person name="Howarth C."/>
            <person name="Imamovic A."/>
            <person name="Larimer J."/>
            <person name="McCowan C."/>
            <person name="Murphy C."/>
            <person name="Pearson M."/>
            <person name="Priest M."/>
            <person name="Roberts A."/>
            <person name="Saif S."/>
            <person name="Shea T."/>
            <person name="Sykes S."/>
            <person name="Wortman J."/>
            <person name="Nusbaum C."/>
            <person name="Birren B."/>
        </authorList>
    </citation>
    <scope>NUCLEOTIDE SEQUENCE [LARGE SCALE GENOMIC DNA]</scope>
    <source>
        <strain evidence="17 18">CIP 110305</strain>
    </source>
</reference>
<dbReference type="InterPro" id="IPR003594">
    <property type="entry name" value="HATPase_dom"/>
</dbReference>
<evidence type="ECO:0000313" key="17">
    <source>
        <dbReference type="EMBL" id="EPF71550.1"/>
    </source>
</evidence>
<keyword evidence="3 14" id="KW-1003">Cell membrane</keyword>
<sequence length="431" mass="49400">MGAVIHHLVLEHFDQQDKKVLDGKVELIQHLLESQQFSDQQFHAALQQTMIGHDELMVMVQRENQQFLFNSFAHLDAGRPIKVLNQNWFEWEITDRTYRGYVINKPFVRNMGQETFLITVAIDNTAHHLFMLQFSRQLKIIGLLGMLGLVIFAWLAVRRGLNPIVKMSHVVKGITAQNLTQRLDLDHIPIELKSLATEFNQMLTRLEKALDKLSNFSSDLAHEIRTPINVLMTQTQVCLSQTRPIHDYQEVLFSNLEEFERLAKMTADLLFLAKAEHQLELIDRAPIDLQHEMANLLDYYDALASEKGMQLLHHGEATISGDVQMLRRALSNLIANAIQYGLANTPIRIDYQQSAKQVVLNIENQAETLTSAQLDNLFDRFYRADISRQKTIEGTGLGLAITQSILELHQAKIEVQSQEGWVRFSLVFPVD</sequence>
<dbReference type="PANTHER" id="PTHR45436">
    <property type="entry name" value="SENSOR HISTIDINE KINASE YKOH"/>
    <property type="match status" value="1"/>
</dbReference>
<dbReference type="PROSITE" id="PS50109">
    <property type="entry name" value="HIS_KIN"/>
    <property type="match status" value="1"/>
</dbReference>
<evidence type="ECO:0000256" key="4">
    <source>
        <dbReference type="ARBA" id="ARBA00022519"/>
    </source>
</evidence>
<dbReference type="InterPro" id="IPR036890">
    <property type="entry name" value="HATPase_C_sf"/>
</dbReference>
<evidence type="ECO:0000256" key="6">
    <source>
        <dbReference type="ARBA" id="ARBA00022679"/>
    </source>
</evidence>
<keyword evidence="11 14" id="KW-1133">Transmembrane helix</keyword>
<dbReference type="InterPro" id="IPR050428">
    <property type="entry name" value="TCS_sensor_his_kinase"/>
</dbReference>
<feature type="domain" description="Histidine kinase" evidence="15">
    <location>
        <begin position="219"/>
        <end position="431"/>
    </location>
</feature>
<dbReference type="SUPFAM" id="SSF47384">
    <property type="entry name" value="Homodimeric domain of signal transducing histidine kinase"/>
    <property type="match status" value="1"/>
</dbReference>
<name>S3MUX0_9GAMM</name>
<dbReference type="InterPro" id="IPR003660">
    <property type="entry name" value="HAMP_dom"/>
</dbReference>
<dbReference type="InterPro" id="IPR005467">
    <property type="entry name" value="His_kinase_dom"/>
</dbReference>
<keyword evidence="5" id="KW-0597">Phosphoprotein</keyword>
<keyword evidence="9 14" id="KW-0418">Kinase</keyword>
<evidence type="ECO:0000256" key="11">
    <source>
        <dbReference type="ARBA" id="ARBA00022989"/>
    </source>
</evidence>